<reference evidence="3" key="1">
    <citation type="journal article" date="2016" name="Proc. Natl. Acad. Sci. U.S.A.">
        <title>Comparative genomics of biotechnologically important yeasts.</title>
        <authorList>
            <person name="Riley R."/>
            <person name="Haridas S."/>
            <person name="Wolfe K.H."/>
            <person name="Lopes M.R."/>
            <person name="Hittinger C.T."/>
            <person name="Goeker M."/>
            <person name="Salamov A.A."/>
            <person name="Wisecaver J.H."/>
            <person name="Long T.M."/>
            <person name="Calvey C.H."/>
            <person name="Aerts A.L."/>
            <person name="Barry K.W."/>
            <person name="Choi C."/>
            <person name="Clum A."/>
            <person name="Coughlan A.Y."/>
            <person name="Deshpande S."/>
            <person name="Douglass A.P."/>
            <person name="Hanson S.J."/>
            <person name="Klenk H.-P."/>
            <person name="LaButti K.M."/>
            <person name="Lapidus A."/>
            <person name="Lindquist E.A."/>
            <person name="Lipzen A.M."/>
            <person name="Meier-Kolthoff J.P."/>
            <person name="Ohm R.A."/>
            <person name="Otillar R.P."/>
            <person name="Pangilinan J.L."/>
            <person name="Peng Y."/>
            <person name="Rokas A."/>
            <person name="Rosa C.A."/>
            <person name="Scheuner C."/>
            <person name="Sibirny A.A."/>
            <person name="Slot J.C."/>
            <person name="Stielow J.B."/>
            <person name="Sun H."/>
            <person name="Kurtzman C.P."/>
            <person name="Blackwell M."/>
            <person name="Grigoriev I.V."/>
            <person name="Jeffries T.W."/>
        </authorList>
    </citation>
    <scope>NUCLEOTIDE SEQUENCE [LARGE SCALE GENOMIC DNA]</scope>
    <source>
        <strain evidence="3">NRRL Y-1626</strain>
    </source>
</reference>
<gene>
    <name evidence="2" type="ORF">HANVADRAFT_47166</name>
    <name evidence="1" type="ORF">HANVADRAFT_50186</name>
</gene>
<name>A0A1B7TIL8_9ASCO</name>
<dbReference type="EMBL" id="LXPE01000003">
    <property type="protein sequence ID" value="OBA28485.1"/>
    <property type="molecule type" value="Genomic_DNA"/>
</dbReference>
<protein>
    <submittedName>
        <fullName evidence="2">Uncharacterized protein</fullName>
    </submittedName>
</protein>
<dbReference type="Proteomes" id="UP000092321">
    <property type="component" value="Unassembled WGS sequence"/>
</dbReference>
<dbReference type="EMBL" id="LXPE01000160">
    <property type="protein sequence ID" value="OBA25284.1"/>
    <property type="molecule type" value="Genomic_DNA"/>
</dbReference>
<evidence type="ECO:0000313" key="2">
    <source>
        <dbReference type="EMBL" id="OBA28485.1"/>
    </source>
</evidence>
<dbReference type="AlphaFoldDB" id="A0A1B7TIL8"/>
<evidence type="ECO:0000313" key="1">
    <source>
        <dbReference type="EMBL" id="OBA25284.1"/>
    </source>
</evidence>
<comment type="caution">
    <text evidence="2">The sequence shown here is derived from an EMBL/GenBank/DDBJ whole genome shotgun (WGS) entry which is preliminary data.</text>
</comment>
<organism evidence="2 3">
    <name type="scientific">Hanseniaspora valbyensis NRRL Y-1626</name>
    <dbReference type="NCBI Taxonomy" id="766949"/>
    <lineage>
        <taxon>Eukaryota</taxon>
        <taxon>Fungi</taxon>
        <taxon>Dikarya</taxon>
        <taxon>Ascomycota</taxon>
        <taxon>Saccharomycotina</taxon>
        <taxon>Saccharomycetes</taxon>
        <taxon>Saccharomycodales</taxon>
        <taxon>Saccharomycodaceae</taxon>
        <taxon>Hanseniaspora</taxon>
    </lineage>
</organism>
<proteinExistence type="predicted"/>
<dbReference type="OrthoDB" id="3972971at2759"/>
<keyword evidence="3" id="KW-1185">Reference proteome</keyword>
<sequence>MSDTVDLFQVYGISKSGLHSGISYDIESTENSNPWDQINYNINTKPISDLKENKENEPTNILLKDYSNFDIFANTRLDFSKENVDTSISSIESEKERQLLNPFNNDSPITLSQPHYELITSKITSFNENVKKGCYDITSISFDTSEFLTLYSLLNNHSLNLSHLLKDVKIHEQKLQSSIQSNFNDILILKSNLDSVLQNYDSFLKGDTHYNKNYENLKHSFNELMRMANESHNEINSINEFIGNFDKVKGNKTVMNLLCLPNVVLSLFQLNRIDEMIDILVLYDNYKLQFKKNKSKFSIFFKRIDDEIYEVLKNYRQKVLNEIREDLKVANFEYQDLLNVNNYDEEASDIENNENIFKIFERLLVINHNYNAISSLYTEHISKEEDTEEEENVKNIIDYWITLQLAQFEQSLTVIDKTCTSFVQIESKGINNRIVKNNSSIIRYLRNYLTLLTMNSNDGFYNEVEEEEDDEEEDEDEYSNVEKILAIFNNVTINSKKSNDFWKKWNKLYEMLLPLVNNLSNFNKILTNLKNVHNSKLYSRFILEQEDFKKMDLVDELFDNNDHLIPKEYYTIETFFKNKLNDGKKSPITTENRYDQVYLSDNGGTLTEDLQIIENSIKEKVNEFIQNNIIKRFFNNDGSDNELNIDSNSYYLHWVRPLSILNNDLRLFYTKLNKKEDVTQLSTQLVAVLNDMLLKDINNLVLLEDWKTMNQNSNLTISCLLFEKILIMHTKLVDEITNTLYPNVVIKLVYDCCQILMHDYLKSDKQLIVLNNLDHLKNITIPKLAKISHSNPFVAVTKEIETSKDKTINNYILKDCRNLYKIINQATPYKTADFSNYWSTFTVDNSNTFKISNNIVGSLINLKIIESNINMKFKSVQLINRVKERYLEIVVEYFSKILDLSGSINLSIDCFLQMGIDYFYILQEIQVPFDIDVLKNSSNNNSKKNIVYTFVFKLIHVAFNDDLEQFENYFDEIYNILQTSI</sequence>
<accession>A0A1B7TIL8</accession>
<evidence type="ECO:0000313" key="3">
    <source>
        <dbReference type="Proteomes" id="UP000092321"/>
    </source>
</evidence>
<reference evidence="2" key="2">
    <citation type="submission" date="2016-04" db="EMBL/GenBank/DDBJ databases">
        <title>Comparative genomics of biotechnologically important yeasts.</title>
        <authorList>
            <consortium name="DOE Joint Genome Institute"/>
            <person name="Riley R."/>
            <person name="Haridas S."/>
            <person name="Wolfe K.H."/>
            <person name="Lopes M.R."/>
            <person name="Hittinger C.T."/>
            <person name="Goker M."/>
            <person name="Salamov A."/>
            <person name="Wisecaver J."/>
            <person name="Long T.M."/>
            <person name="Aerts A.L."/>
            <person name="Barry K."/>
            <person name="Choi C."/>
            <person name="Clum A."/>
            <person name="Coughlan A.Y."/>
            <person name="Deshpande S."/>
            <person name="Douglass A.P."/>
            <person name="Hanson S.J."/>
            <person name="Klenk H.-P."/>
            <person name="Labutti K."/>
            <person name="Lapidus A."/>
            <person name="Lindquist E."/>
            <person name="Lipzen A."/>
            <person name="Meier-Kolthoff J.P."/>
            <person name="Ohm R.A."/>
            <person name="Otillar R.P."/>
            <person name="Pangilinan J."/>
            <person name="Peng Y."/>
            <person name="Rokas A."/>
            <person name="Rosa C.A."/>
            <person name="Scheuner C."/>
            <person name="Sibirny A.A."/>
            <person name="Slot J.C."/>
            <person name="Stielow J.B."/>
            <person name="Sun H."/>
            <person name="Kurtzman C.P."/>
            <person name="Blackwell M."/>
            <person name="Grigoriev I.V."/>
            <person name="Jeffries T.W."/>
        </authorList>
    </citation>
    <scope>NUCLEOTIDE SEQUENCE [LARGE SCALE GENOMIC DNA]</scope>
    <source>
        <strain evidence="2">NRRL Y-1626</strain>
    </source>
</reference>